<evidence type="ECO:0000313" key="4">
    <source>
        <dbReference type="Proteomes" id="UP000238375"/>
    </source>
</evidence>
<dbReference type="OrthoDB" id="158267at2"/>
<keyword evidence="4" id="KW-1185">Reference proteome</keyword>
<dbReference type="GO" id="GO:0016788">
    <property type="term" value="F:hydrolase activity, acting on ester bonds"/>
    <property type="evidence" value="ECO:0007669"/>
    <property type="project" value="UniProtKB-ARBA"/>
</dbReference>
<name>A0A2T0SHB6_9BACT</name>
<feature type="signal peptide" evidence="1">
    <location>
        <begin position="1"/>
        <end position="17"/>
    </location>
</feature>
<evidence type="ECO:0000259" key="2">
    <source>
        <dbReference type="Pfam" id="PF13472"/>
    </source>
</evidence>
<dbReference type="Gene3D" id="3.40.50.1110">
    <property type="entry name" value="SGNH hydrolase"/>
    <property type="match status" value="1"/>
</dbReference>
<evidence type="ECO:0000256" key="1">
    <source>
        <dbReference type="SAM" id="SignalP"/>
    </source>
</evidence>
<comment type="caution">
    <text evidence="3">The sequence shown here is derived from an EMBL/GenBank/DDBJ whole genome shotgun (WGS) entry which is preliminary data.</text>
</comment>
<sequence length="244" mass="26775">MLFQFIAQLAALTLVLACNQSSPTLTKPIAGTSPMLTEPATTTATYSFLSLGDSYTIGESVDAADRWSVQLAGMLRQDNSNVMNPDIIARTGWTTAELQDAIKAANNTKTYDLVSLLIGVNNQYRGQSVDRYRTEFRNLLQTAIRFAGNRPARVVVLSIPDWGKSPYASGRNQEQIANEIDAFNTTAQEECDKAGISFVDITPLTRQAAGDASQFANDGLHYSGRQMKQWAEKARPTVEAMLKR</sequence>
<gene>
    <name evidence="3" type="ORF">CLV58_12061</name>
</gene>
<organism evidence="3 4">
    <name type="scientific">Spirosoma oryzae</name>
    <dbReference type="NCBI Taxonomy" id="1469603"/>
    <lineage>
        <taxon>Bacteria</taxon>
        <taxon>Pseudomonadati</taxon>
        <taxon>Bacteroidota</taxon>
        <taxon>Cytophagia</taxon>
        <taxon>Cytophagales</taxon>
        <taxon>Cytophagaceae</taxon>
        <taxon>Spirosoma</taxon>
    </lineage>
</organism>
<dbReference type="CDD" id="cd01832">
    <property type="entry name" value="SGNH_hydrolase_like_1"/>
    <property type="match status" value="1"/>
</dbReference>
<feature type="chain" id="PRO_5015530815" evidence="1">
    <location>
        <begin position="18"/>
        <end position="244"/>
    </location>
</feature>
<protein>
    <submittedName>
        <fullName evidence="3">Lysophospholipase L1-like esterase</fullName>
    </submittedName>
</protein>
<accession>A0A2T0SHB6</accession>
<dbReference type="SUPFAM" id="SSF52266">
    <property type="entry name" value="SGNH hydrolase"/>
    <property type="match status" value="1"/>
</dbReference>
<dbReference type="InterPro" id="IPR013830">
    <property type="entry name" value="SGNH_hydro"/>
</dbReference>
<keyword evidence="1" id="KW-0732">Signal</keyword>
<dbReference type="InterPro" id="IPR036514">
    <property type="entry name" value="SGNH_hydro_sf"/>
</dbReference>
<dbReference type="Proteomes" id="UP000238375">
    <property type="component" value="Unassembled WGS sequence"/>
</dbReference>
<feature type="domain" description="SGNH hydrolase-type esterase" evidence="2">
    <location>
        <begin position="51"/>
        <end position="224"/>
    </location>
</feature>
<dbReference type="AlphaFoldDB" id="A0A2T0SHB6"/>
<proteinExistence type="predicted"/>
<evidence type="ECO:0000313" key="3">
    <source>
        <dbReference type="EMBL" id="PRY32810.1"/>
    </source>
</evidence>
<reference evidence="3 4" key="1">
    <citation type="submission" date="2018-03" db="EMBL/GenBank/DDBJ databases">
        <title>Genomic Encyclopedia of Archaeal and Bacterial Type Strains, Phase II (KMG-II): from individual species to whole genera.</title>
        <authorList>
            <person name="Goeker M."/>
        </authorList>
    </citation>
    <scope>NUCLEOTIDE SEQUENCE [LARGE SCALE GENOMIC DNA]</scope>
    <source>
        <strain evidence="3 4">DSM 28354</strain>
    </source>
</reference>
<dbReference type="Pfam" id="PF13472">
    <property type="entry name" value="Lipase_GDSL_2"/>
    <property type="match status" value="1"/>
</dbReference>
<dbReference type="EMBL" id="PVTE01000020">
    <property type="protein sequence ID" value="PRY32810.1"/>
    <property type="molecule type" value="Genomic_DNA"/>
</dbReference>